<dbReference type="CDD" id="cd03888">
    <property type="entry name" value="M20_PepV"/>
    <property type="match status" value="1"/>
</dbReference>
<dbReference type="PANTHER" id="PTHR43808:SF31">
    <property type="entry name" value="N-ACETYL-L-CITRULLINE DEACETYLASE"/>
    <property type="match status" value="1"/>
</dbReference>
<dbReference type="Gene3D" id="3.30.70.360">
    <property type="match status" value="2"/>
</dbReference>
<evidence type="ECO:0000256" key="8">
    <source>
        <dbReference type="ARBA" id="ARBA00023049"/>
    </source>
</evidence>
<evidence type="ECO:0000313" key="9">
    <source>
        <dbReference type="EMBL" id="ANZ59398.1"/>
    </source>
</evidence>
<dbReference type="InterPro" id="IPR002933">
    <property type="entry name" value="Peptidase_M20"/>
</dbReference>
<keyword evidence="4" id="KW-0479">Metal-binding</keyword>
<evidence type="ECO:0000256" key="6">
    <source>
        <dbReference type="ARBA" id="ARBA00022833"/>
    </source>
</evidence>
<dbReference type="Gene3D" id="3.40.630.10">
    <property type="entry name" value="Zn peptidases"/>
    <property type="match status" value="1"/>
</dbReference>
<gene>
    <name evidence="9" type="ORF">AYR59_04935</name>
</gene>
<dbReference type="SUPFAM" id="SSF55031">
    <property type="entry name" value="Bacterial exopeptidase dimerisation domain"/>
    <property type="match status" value="1"/>
</dbReference>
<dbReference type="InterPro" id="IPR001261">
    <property type="entry name" value="ArgE/DapE_CS"/>
</dbReference>
<dbReference type="GO" id="GO:0008270">
    <property type="term" value="F:zinc ion binding"/>
    <property type="evidence" value="ECO:0007669"/>
    <property type="project" value="InterPro"/>
</dbReference>
<dbReference type="GO" id="GO:0016805">
    <property type="term" value="F:dipeptidase activity"/>
    <property type="evidence" value="ECO:0007669"/>
    <property type="project" value="UniProtKB-KW"/>
</dbReference>
<keyword evidence="6" id="KW-0862">Zinc</keyword>
<evidence type="ECO:0000256" key="2">
    <source>
        <dbReference type="ARBA" id="ARBA00006247"/>
    </source>
</evidence>
<dbReference type="GO" id="GO:0008777">
    <property type="term" value="F:acetylornithine deacetylase activity"/>
    <property type="evidence" value="ECO:0007669"/>
    <property type="project" value="TreeGrafter"/>
</dbReference>
<reference evidence="9 10" key="1">
    <citation type="submission" date="2016-03" db="EMBL/GenBank/DDBJ databases">
        <title>Pediococcus and Lactobacillus from brewery environment - whole genome sequencing and assembly.</title>
        <authorList>
            <person name="Behr J."/>
            <person name="Geissler A.J."/>
            <person name="Vogel R.F."/>
        </authorList>
    </citation>
    <scope>NUCLEOTIDE SEQUENCE [LARGE SCALE GENOMIC DNA]</scope>
    <source>
        <strain evidence="9 10">TMW 1.481</strain>
    </source>
</reference>
<protein>
    <submittedName>
        <fullName evidence="9">Dipeptidase PepV</fullName>
    </submittedName>
</protein>
<name>A0AB33BQC1_9LACO</name>
<dbReference type="GO" id="GO:0008237">
    <property type="term" value="F:metallopeptidase activity"/>
    <property type="evidence" value="ECO:0007669"/>
    <property type="project" value="UniProtKB-KW"/>
</dbReference>
<evidence type="ECO:0000256" key="1">
    <source>
        <dbReference type="ARBA" id="ARBA00001947"/>
    </source>
</evidence>
<evidence type="ECO:0000256" key="3">
    <source>
        <dbReference type="ARBA" id="ARBA00022670"/>
    </source>
</evidence>
<keyword evidence="8" id="KW-0482">Metalloprotease</keyword>
<dbReference type="NCBIfam" id="NF005591">
    <property type="entry name" value="PRK07318.1"/>
    <property type="match status" value="1"/>
</dbReference>
<dbReference type="RefSeq" id="WP_054646095.1">
    <property type="nucleotide sequence ID" value="NZ_CP014872.1"/>
</dbReference>
<proteinExistence type="inferred from homology"/>
<dbReference type="GO" id="GO:0006526">
    <property type="term" value="P:L-arginine biosynthetic process"/>
    <property type="evidence" value="ECO:0007669"/>
    <property type="project" value="TreeGrafter"/>
</dbReference>
<organism evidence="9 10">
    <name type="scientific">Fructilactobacillus lindneri</name>
    <dbReference type="NCBI Taxonomy" id="53444"/>
    <lineage>
        <taxon>Bacteria</taxon>
        <taxon>Bacillati</taxon>
        <taxon>Bacillota</taxon>
        <taxon>Bacilli</taxon>
        <taxon>Lactobacillales</taxon>
        <taxon>Lactobacillaceae</taxon>
        <taxon>Fructilactobacillus</taxon>
    </lineage>
</organism>
<comment type="similarity">
    <text evidence="2">Belongs to the peptidase M20A family.</text>
</comment>
<evidence type="ECO:0000256" key="7">
    <source>
        <dbReference type="ARBA" id="ARBA00022997"/>
    </source>
</evidence>
<accession>A0AB33BQC1</accession>
<dbReference type="PANTHER" id="PTHR43808">
    <property type="entry name" value="ACETYLORNITHINE DEACETYLASE"/>
    <property type="match status" value="1"/>
</dbReference>
<dbReference type="Pfam" id="PF01546">
    <property type="entry name" value="Peptidase_M20"/>
    <property type="match status" value="1"/>
</dbReference>
<dbReference type="EMBL" id="CP014907">
    <property type="protein sequence ID" value="ANZ59398.1"/>
    <property type="molecule type" value="Genomic_DNA"/>
</dbReference>
<sequence length="469" mass="51935">MRLMIDWKNEAKKYEKDYLADLKDLVAIDSSRDIEHSTDDFPLGPGPAKALEKFLAIAKRDGFVTKNIDNIVGYIEFGTGDKYFAMLGHADTVPAGKGWDTNPFQMTIEDGNVVGRGTSDDKGPALAAYYGLKMLKDNNIVPNLKIRLIIGTDEETNWTGMKRYFEVEPAPELGFSPDAEFPLINGEKGNVTFETEFKGQELPGKNTLISFNSGIKENMVPRDAEAIIDTKNGKQIASDFEKFLLSVPVTGTYEINGQQLKLEMVGKAAHGMEPKNGINAGTYLASFLHQYELDESGENFIGFIADKLQDDSRANKLGLKYTDDIMGDLTMNVGIMRYDVQDGGMVNTNFRYPKGVTVEKIQQQLQDNTAYYGGRVELIDDMVPNFVSPTDPLVTTLMNIYKSQTDQQAAEPEVVGGGTYARMMKHGVAFGALFPGAEDTMHQANEFQSINDLLLAMSIYGQSIFELTK</sequence>
<dbReference type="SUPFAM" id="SSF53187">
    <property type="entry name" value="Zn-dependent exopeptidases"/>
    <property type="match status" value="1"/>
</dbReference>
<evidence type="ECO:0000313" key="10">
    <source>
        <dbReference type="Proteomes" id="UP000093346"/>
    </source>
</evidence>
<dbReference type="Proteomes" id="UP000093346">
    <property type="component" value="Chromosome"/>
</dbReference>
<keyword evidence="3" id="KW-0645">Protease</keyword>
<dbReference type="NCBIfam" id="TIGR01887">
    <property type="entry name" value="dipeptidaselike"/>
    <property type="match status" value="1"/>
</dbReference>
<keyword evidence="5" id="KW-0378">Hydrolase</keyword>
<dbReference type="AlphaFoldDB" id="A0AB33BQC1"/>
<evidence type="ECO:0000256" key="5">
    <source>
        <dbReference type="ARBA" id="ARBA00022801"/>
    </source>
</evidence>
<dbReference type="InterPro" id="IPR010964">
    <property type="entry name" value="M20A_pepV-rel"/>
</dbReference>
<dbReference type="GeneID" id="61250178"/>
<dbReference type="InterPro" id="IPR050072">
    <property type="entry name" value="Peptidase_M20A"/>
</dbReference>
<dbReference type="InterPro" id="IPR036264">
    <property type="entry name" value="Bact_exopeptidase_dim_dom"/>
</dbReference>
<keyword evidence="7" id="KW-0224">Dipeptidase</keyword>
<dbReference type="GO" id="GO:0006508">
    <property type="term" value="P:proteolysis"/>
    <property type="evidence" value="ECO:0007669"/>
    <property type="project" value="UniProtKB-KW"/>
</dbReference>
<dbReference type="KEGG" id="lle:AYR59_04935"/>
<dbReference type="PROSITE" id="PS00759">
    <property type="entry name" value="ARGE_DAPE_CPG2_2"/>
    <property type="match status" value="1"/>
</dbReference>
<evidence type="ECO:0000256" key="4">
    <source>
        <dbReference type="ARBA" id="ARBA00022723"/>
    </source>
</evidence>
<comment type="cofactor">
    <cofactor evidence="1">
        <name>Zn(2+)</name>
        <dbReference type="ChEBI" id="CHEBI:29105"/>
    </cofactor>
</comment>